<dbReference type="InterPro" id="IPR011659">
    <property type="entry name" value="WD40"/>
</dbReference>
<reference evidence="3" key="1">
    <citation type="submission" date="2023-06" db="EMBL/GenBank/DDBJ databases">
        <title>Genomic analysis of the entomopathogenic nematode Steinernema hermaphroditum.</title>
        <authorList>
            <person name="Schwarz E.M."/>
            <person name="Heppert J.K."/>
            <person name="Baniya A."/>
            <person name="Schwartz H.T."/>
            <person name="Tan C.-H."/>
            <person name="Antoshechkin I."/>
            <person name="Sternberg P.W."/>
            <person name="Goodrich-Blair H."/>
            <person name="Dillman A.R."/>
        </authorList>
    </citation>
    <scope>NUCLEOTIDE SEQUENCE</scope>
    <source>
        <strain evidence="3">PS9179</strain>
        <tissue evidence="3">Whole animal</tissue>
    </source>
</reference>
<dbReference type="Gene3D" id="2.120.10.30">
    <property type="entry name" value="TolB, C-terminal domain"/>
    <property type="match status" value="2"/>
</dbReference>
<evidence type="ECO:0000256" key="1">
    <source>
        <dbReference type="ARBA" id="ARBA00009820"/>
    </source>
</evidence>
<keyword evidence="4" id="KW-1185">Reference proteome</keyword>
<proteinExistence type="inferred from homology"/>
<keyword evidence="2" id="KW-0732">Signal</keyword>
<dbReference type="InterPro" id="IPR011042">
    <property type="entry name" value="6-blade_b-propeller_TolB-like"/>
</dbReference>
<sequence length="449" mass="50457">MLPFVTLVLVALAADLTHGTPKGQLHYPEEKRLKNVKQLTFGGMNAEGYFSRDDKYITFQATGLKHYGTECDQIYQLDLSKDPHDPTNIRKISPGLGSTTCSYFYGNNKDSLFAGNFHKIKMLDQEYNATSYNTCPPKKCKQKYDKTNPLWKLCNTSYTWDIYQDYDIFKVNEYGNIVQQLTKNNYYDAEATFSPDGKTILFTSMRSGDLELYTMNADGSNVKQLTKELGYDGGAFFSRDGTKIVWRASRPKTDAEVKKYKELLKYDLVEPLNMELFVMNADGTNQRQITHLGSANWAPFYLNDSKTIIFSSNHAAGAAGGYEAFTLYTIQDDGTHLERITFGKGDFNSFPMMNYAGTKLIWGSSRMGGLTELDLFIADWITFGKGDFNSFAMMNYDGTKLVWGSSRMGGLTELDLFIADWVYDLPPTTTATTSPAQAVVSTIASFLGL</sequence>
<evidence type="ECO:0000313" key="4">
    <source>
        <dbReference type="Proteomes" id="UP001175271"/>
    </source>
</evidence>
<evidence type="ECO:0000256" key="2">
    <source>
        <dbReference type="SAM" id="SignalP"/>
    </source>
</evidence>
<feature type="chain" id="PRO_5041449126" evidence="2">
    <location>
        <begin position="20"/>
        <end position="449"/>
    </location>
</feature>
<dbReference type="PANTHER" id="PTHR36842:SF1">
    <property type="entry name" value="PROTEIN TOLB"/>
    <property type="match status" value="1"/>
</dbReference>
<dbReference type="Pfam" id="PF07676">
    <property type="entry name" value="PD40"/>
    <property type="match status" value="3"/>
</dbReference>
<dbReference type="PANTHER" id="PTHR36842">
    <property type="entry name" value="PROTEIN TOLB HOMOLOG"/>
    <property type="match status" value="1"/>
</dbReference>
<gene>
    <name evidence="3" type="ORF">QR680_001012</name>
</gene>
<evidence type="ECO:0000313" key="3">
    <source>
        <dbReference type="EMBL" id="KAK0394924.1"/>
    </source>
</evidence>
<accession>A0AA39LFA8</accession>
<organism evidence="3 4">
    <name type="scientific">Steinernema hermaphroditum</name>
    <dbReference type="NCBI Taxonomy" id="289476"/>
    <lineage>
        <taxon>Eukaryota</taxon>
        <taxon>Metazoa</taxon>
        <taxon>Ecdysozoa</taxon>
        <taxon>Nematoda</taxon>
        <taxon>Chromadorea</taxon>
        <taxon>Rhabditida</taxon>
        <taxon>Tylenchina</taxon>
        <taxon>Panagrolaimomorpha</taxon>
        <taxon>Strongyloidoidea</taxon>
        <taxon>Steinernematidae</taxon>
        <taxon>Steinernema</taxon>
    </lineage>
</organism>
<dbReference type="SUPFAM" id="SSF82171">
    <property type="entry name" value="DPP6 N-terminal domain-like"/>
    <property type="match status" value="1"/>
</dbReference>
<protein>
    <submittedName>
        <fullName evidence="3">Uncharacterized protein</fullName>
    </submittedName>
</protein>
<comment type="caution">
    <text evidence="3">The sequence shown here is derived from an EMBL/GenBank/DDBJ whole genome shotgun (WGS) entry which is preliminary data.</text>
</comment>
<dbReference type="Proteomes" id="UP001175271">
    <property type="component" value="Unassembled WGS sequence"/>
</dbReference>
<dbReference type="EMBL" id="JAUCMV010000005">
    <property type="protein sequence ID" value="KAK0394924.1"/>
    <property type="molecule type" value="Genomic_DNA"/>
</dbReference>
<name>A0AA39LFA8_9BILA</name>
<comment type="similarity">
    <text evidence="1">Belongs to the TolB family.</text>
</comment>
<feature type="signal peptide" evidence="2">
    <location>
        <begin position="1"/>
        <end position="19"/>
    </location>
</feature>
<dbReference type="AlphaFoldDB" id="A0AA39LFA8"/>